<keyword evidence="3" id="KW-1185">Reference proteome</keyword>
<comment type="caution">
    <text evidence="2">The sequence shown here is derived from an EMBL/GenBank/DDBJ whole genome shotgun (WGS) entry which is preliminary data.</text>
</comment>
<keyword evidence="1" id="KW-0812">Transmembrane</keyword>
<organism evidence="2 3">
    <name type="scientific">Alkalibacterium kapii</name>
    <dbReference type="NCBI Taxonomy" id="426704"/>
    <lineage>
        <taxon>Bacteria</taxon>
        <taxon>Bacillati</taxon>
        <taxon>Bacillota</taxon>
        <taxon>Bacilli</taxon>
        <taxon>Lactobacillales</taxon>
        <taxon>Carnobacteriaceae</taxon>
        <taxon>Alkalibacterium</taxon>
    </lineage>
</organism>
<gene>
    <name evidence="2" type="ORF">AKA01nite_06790</name>
</gene>
<dbReference type="RefSeq" id="WP_146923800.1">
    <property type="nucleotide sequence ID" value="NZ_BJUY01000005.1"/>
</dbReference>
<reference evidence="2 3" key="1">
    <citation type="submission" date="2019-07" db="EMBL/GenBank/DDBJ databases">
        <title>Whole genome shotgun sequence of Alkalibacterium kapii NBRC 103247.</title>
        <authorList>
            <person name="Hosoyama A."/>
            <person name="Uohara A."/>
            <person name="Ohji S."/>
            <person name="Ichikawa N."/>
        </authorList>
    </citation>
    <scope>NUCLEOTIDE SEQUENCE [LARGE SCALE GENOMIC DNA]</scope>
    <source>
        <strain evidence="2 3">NBRC 103247</strain>
    </source>
</reference>
<dbReference type="AlphaFoldDB" id="A0A511AZP0"/>
<dbReference type="OrthoDB" id="2161688at2"/>
<sequence length="408" mass="45491">MTLYAFMSEVWKMVKDYLWLILGTIILVVVAGLGLQYALTFFGSSTESDEEIIDDDTINQVGVISLHADSDFKNIRLNPELHPDLIEEIKGMKGFSTDFAVNTNPAEEDEGETGNEPVIDLDSFETANILELLLGIDPTQHARLYEDPDTGNLLMSLEINADSGDVRLVEATSTTDVIEVQLDVSEAAETENFSLPSTDADLMNIGWNFTPDGDSLMSINTVYDFISGMNYPIQLNDNRRNIRVANPTEFNPIIDSEQGGFNVRALITRLVLLVFGGTLLGLGIAFVLSILSKTIKYSFTYGWNADELFLKFDESDSAKLVAHDMLVSENNHVAIVAENQLDGSLVSELSNTSKDVGIFNSIEHLDVSDKIDEIVLVVQRNFTSKDWYRRQRKHVKAYRNIDIKIAEV</sequence>
<evidence type="ECO:0000256" key="1">
    <source>
        <dbReference type="SAM" id="Phobius"/>
    </source>
</evidence>
<keyword evidence="1" id="KW-1133">Transmembrane helix</keyword>
<evidence type="ECO:0000313" key="2">
    <source>
        <dbReference type="EMBL" id="GEK91057.1"/>
    </source>
</evidence>
<keyword evidence="1" id="KW-0472">Membrane</keyword>
<name>A0A511AZP0_9LACT</name>
<dbReference type="EMBL" id="BJUY01000005">
    <property type="protein sequence ID" value="GEK91057.1"/>
    <property type="molecule type" value="Genomic_DNA"/>
</dbReference>
<protein>
    <submittedName>
        <fullName evidence="2">Uncharacterized protein</fullName>
    </submittedName>
</protein>
<evidence type="ECO:0000313" key="3">
    <source>
        <dbReference type="Proteomes" id="UP000321662"/>
    </source>
</evidence>
<proteinExistence type="predicted"/>
<accession>A0A511AZP0</accession>
<feature type="transmembrane region" description="Helical" evidence="1">
    <location>
        <begin position="17"/>
        <end position="39"/>
    </location>
</feature>
<dbReference type="Proteomes" id="UP000321662">
    <property type="component" value="Unassembled WGS sequence"/>
</dbReference>
<feature type="transmembrane region" description="Helical" evidence="1">
    <location>
        <begin position="270"/>
        <end position="291"/>
    </location>
</feature>